<feature type="domain" description="Tyrosine specific protein phosphatases" evidence="6">
    <location>
        <begin position="167"/>
        <end position="208"/>
    </location>
</feature>
<evidence type="ECO:0000313" key="7">
    <source>
        <dbReference type="EMBL" id="CAD6952785.1"/>
    </source>
</evidence>
<comment type="similarity">
    <text evidence="1">Belongs to the protein-tyrosine phosphatase family. Non-receptor class dual specificity subfamily.</text>
</comment>
<keyword evidence="3" id="KW-0378">Hydrolase</keyword>
<evidence type="ECO:0000313" key="8">
    <source>
        <dbReference type="Proteomes" id="UP000836402"/>
    </source>
</evidence>
<sequence>MTMGSTIASVFVNVTLVADYVNTKQFRDAGSGLTRKQPLSRLFGLSVHRGQDLGTPNASIRVLSCIPRRPPIATSSAPPALNPTPIIPSLLFLGPAPSHPAHWAGLRALGVKRVLNVAEEVDLDVPTVHPGKGRRGGAGTAGEAEAEAEVKCRKVGIQDYVEEQPGEDMLRQGSEFLNESIHAQEPIYVHCLAGRSRSPTAIIAYLIR</sequence>
<evidence type="ECO:0000256" key="3">
    <source>
        <dbReference type="ARBA" id="ARBA00022801"/>
    </source>
</evidence>
<protein>
    <recommendedName>
        <fullName evidence="2">protein-tyrosine-phosphatase</fullName>
        <ecNumber evidence="2">3.1.3.48</ecNumber>
    </recommendedName>
</protein>
<evidence type="ECO:0000256" key="2">
    <source>
        <dbReference type="ARBA" id="ARBA00013064"/>
    </source>
</evidence>
<proteinExistence type="inferred from homology"/>
<accession>A0ABN7J896</accession>
<organism evidence="7 8">
    <name type="scientific">Tilletia caries</name>
    <name type="common">wheat bunt fungus</name>
    <dbReference type="NCBI Taxonomy" id="13290"/>
    <lineage>
        <taxon>Eukaryota</taxon>
        <taxon>Fungi</taxon>
        <taxon>Dikarya</taxon>
        <taxon>Basidiomycota</taxon>
        <taxon>Ustilaginomycotina</taxon>
        <taxon>Exobasidiomycetes</taxon>
        <taxon>Tilletiales</taxon>
        <taxon>Tilletiaceae</taxon>
        <taxon>Tilletia</taxon>
    </lineage>
</organism>
<dbReference type="InterPro" id="IPR029021">
    <property type="entry name" value="Prot-tyrosine_phosphatase-like"/>
</dbReference>
<dbReference type="EC" id="3.1.3.48" evidence="2"/>
<gene>
    <name evidence="7" type="ORF">JKIAZH3_G8526</name>
</gene>
<evidence type="ECO:0000256" key="4">
    <source>
        <dbReference type="ARBA" id="ARBA00022912"/>
    </source>
</evidence>
<keyword evidence="4" id="KW-0904">Protein phosphatase</keyword>
<evidence type="ECO:0000259" key="5">
    <source>
        <dbReference type="PROSITE" id="PS50054"/>
    </source>
</evidence>
<evidence type="ECO:0000256" key="1">
    <source>
        <dbReference type="ARBA" id="ARBA00008601"/>
    </source>
</evidence>
<dbReference type="SUPFAM" id="SSF52799">
    <property type="entry name" value="(Phosphotyrosine protein) phosphatases II"/>
    <property type="match status" value="1"/>
</dbReference>
<keyword evidence="8" id="KW-1185">Reference proteome</keyword>
<dbReference type="PANTHER" id="PTHR10159:SF530">
    <property type="entry name" value="DUAL SPECIFICITY PROTEIN PHOSPHATASE DDB_G0271350-RELATED"/>
    <property type="match status" value="1"/>
</dbReference>
<dbReference type="InterPro" id="IPR020422">
    <property type="entry name" value="TYR_PHOSPHATASE_DUAL_dom"/>
</dbReference>
<dbReference type="CDD" id="cd14498">
    <property type="entry name" value="DSP"/>
    <property type="match status" value="1"/>
</dbReference>
<dbReference type="EMBL" id="CAJHJG010005813">
    <property type="protein sequence ID" value="CAD6952785.1"/>
    <property type="molecule type" value="Genomic_DNA"/>
</dbReference>
<dbReference type="Pfam" id="PF00782">
    <property type="entry name" value="DSPc"/>
    <property type="match status" value="1"/>
</dbReference>
<name>A0ABN7J896_9BASI</name>
<reference evidence="7" key="1">
    <citation type="submission" date="2020-10" db="EMBL/GenBank/DDBJ databases">
        <authorList>
            <person name="Sedaghatjoo S."/>
        </authorList>
    </citation>
    <scope>NUCLEOTIDE SEQUENCE</scope>
    <source>
        <strain evidence="7">AZH3</strain>
    </source>
</reference>
<dbReference type="Gene3D" id="3.90.190.10">
    <property type="entry name" value="Protein tyrosine phosphatase superfamily"/>
    <property type="match status" value="1"/>
</dbReference>
<dbReference type="InterPro" id="IPR016130">
    <property type="entry name" value="Tyr_Pase_AS"/>
</dbReference>
<feature type="domain" description="Tyrosine-protein phosphatase" evidence="5">
    <location>
        <begin position="82"/>
        <end position="208"/>
    </location>
</feature>
<dbReference type="PANTHER" id="PTHR10159">
    <property type="entry name" value="DUAL SPECIFICITY PROTEIN PHOSPHATASE"/>
    <property type="match status" value="1"/>
</dbReference>
<dbReference type="InterPro" id="IPR000340">
    <property type="entry name" value="Dual-sp_phosphatase_cat-dom"/>
</dbReference>
<comment type="caution">
    <text evidence="7">The sequence shown here is derived from an EMBL/GenBank/DDBJ whole genome shotgun (WGS) entry which is preliminary data.</text>
</comment>
<dbReference type="PROSITE" id="PS50054">
    <property type="entry name" value="TYR_PHOSPHATASE_DUAL"/>
    <property type="match status" value="1"/>
</dbReference>
<dbReference type="PROSITE" id="PS50056">
    <property type="entry name" value="TYR_PHOSPHATASE_2"/>
    <property type="match status" value="1"/>
</dbReference>
<dbReference type="InterPro" id="IPR000387">
    <property type="entry name" value="Tyr_Pase_dom"/>
</dbReference>
<dbReference type="Proteomes" id="UP000836402">
    <property type="component" value="Unassembled WGS sequence"/>
</dbReference>
<evidence type="ECO:0000259" key="6">
    <source>
        <dbReference type="PROSITE" id="PS50056"/>
    </source>
</evidence>
<dbReference type="PROSITE" id="PS00383">
    <property type="entry name" value="TYR_PHOSPHATASE_1"/>
    <property type="match status" value="1"/>
</dbReference>